<dbReference type="PRINTS" id="PR00344">
    <property type="entry name" value="BCTRLSENSOR"/>
</dbReference>
<dbReference type="RefSeq" id="WP_089232225.1">
    <property type="nucleotide sequence ID" value="NZ_FZOY01000002.1"/>
</dbReference>
<keyword evidence="13 16" id="KW-0472">Membrane</keyword>
<evidence type="ECO:0000256" key="11">
    <source>
        <dbReference type="ARBA" id="ARBA00022989"/>
    </source>
</evidence>
<evidence type="ECO:0000256" key="12">
    <source>
        <dbReference type="ARBA" id="ARBA00023012"/>
    </source>
</evidence>
<dbReference type="Pfam" id="PF00072">
    <property type="entry name" value="Response_reg"/>
    <property type="match status" value="1"/>
</dbReference>
<dbReference type="EC" id="2.7.13.3" evidence="3"/>
<dbReference type="NCBIfam" id="TIGR00229">
    <property type="entry name" value="sensory_box"/>
    <property type="match status" value="1"/>
</dbReference>
<dbReference type="InterPro" id="IPR035965">
    <property type="entry name" value="PAS-like_dom_sf"/>
</dbReference>
<dbReference type="CDD" id="cd00082">
    <property type="entry name" value="HisKA"/>
    <property type="match status" value="1"/>
</dbReference>
<dbReference type="GO" id="GO:0000155">
    <property type="term" value="F:phosphorelay sensor kinase activity"/>
    <property type="evidence" value="ECO:0007669"/>
    <property type="project" value="InterPro"/>
</dbReference>
<feature type="domain" description="Histidine kinase" evidence="17">
    <location>
        <begin position="366"/>
        <end position="586"/>
    </location>
</feature>
<dbReference type="SMART" id="SM00091">
    <property type="entry name" value="PAS"/>
    <property type="match status" value="1"/>
</dbReference>
<accession>A0A239F4X8</accession>
<dbReference type="InterPro" id="IPR001789">
    <property type="entry name" value="Sig_transdc_resp-reg_receiver"/>
</dbReference>
<evidence type="ECO:0000313" key="22">
    <source>
        <dbReference type="Proteomes" id="UP000198426"/>
    </source>
</evidence>
<dbReference type="InterPro" id="IPR003594">
    <property type="entry name" value="HATPase_dom"/>
</dbReference>
<dbReference type="AlphaFoldDB" id="A0A239F4X8"/>
<dbReference type="InterPro" id="IPR004358">
    <property type="entry name" value="Sig_transdc_His_kin-like_C"/>
</dbReference>
<dbReference type="InterPro" id="IPR036097">
    <property type="entry name" value="HisK_dim/P_sf"/>
</dbReference>
<comment type="catalytic activity">
    <reaction evidence="1">
        <text>ATP + protein L-histidine = ADP + protein N-phospho-L-histidine.</text>
        <dbReference type="EC" id="2.7.13.3"/>
    </reaction>
</comment>
<dbReference type="SUPFAM" id="SSF55874">
    <property type="entry name" value="ATPase domain of HSP90 chaperone/DNA topoisomerase II/histidine kinase"/>
    <property type="match status" value="1"/>
</dbReference>
<dbReference type="InterPro" id="IPR003661">
    <property type="entry name" value="HisK_dim/P_dom"/>
</dbReference>
<dbReference type="InterPro" id="IPR000014">
    <property type="entry name" value="PAS"/>
</dbReference>
<dbReference type="Gene3D" id="1.20.120.160">
    <property type="entry name" value="HPT domain"/>
    <property type="match status" value="1"/>
</dbReference>
<evidence type="ECO:0000259" key="19">
    <source>
        <dbReference type="PROSITE" id="PS50112"/>
    </source>
</evidence>
<dbReference type="OrthoDB" id="9801651at2"/>
<evidence type="ECO:0000256" key="1">
    <source>
        <dbReference type="ARBA" id="ARBA00000085"/>
    </source>
</evidence>
<evidence type="ECO:0000256" key="5">
    <source>
        <dbReference type="ARBA" id="ARBA00022519"/>
    </source>
</evidence>
<dbReference type="InterPro" id="IPR000700">
    <property type="entry name" value="PAS-assoc_C"/>
</dbReference>
<dbReference type="FunFam" id="3.30.565.10:FF:000010">
    <property type="entry name" value="Sensor histidine kinase RcsC"/>
    <property type="match status" value="1"/>
</dbReference>
<dbReference type="PROSITE" id="PS50112">
    <property type="entry name" value="PAS"/>
    <property type="match status" value="1"/>
</dbReference>
<dbReference type="InterPro" id="IPR008207">
    <property type="entry name" value="Sig_transdc_His_kin_Hpt_dom"/>
</dbReference>
<proteinExistence type="predicted"/>
<evidence type="ECO:0000256" key="13">
    <source>
        <dbReference type="ARBA" id="ARBA00023136"/>
    </source>
</evidence>
<keyword evidence="6 14" id="KW-0597">Phosphoprotein</keyword>
<evidence type="ECO:0000256" key="2">
    <source>
        <dbReference type="ARBA" id="ARBA00004429"/>
    </source>
</evidence>
<dbReference type="GO" id="GO:0005886">
    <property type="term" value="C:plasma membrane"/>
    <property type="evidence" value="ECO:0007669"/>
    <property type="project" value="UniProtKB-SubCell"/>
</dbReference>
<keyword evidence="11 16" id="KW-1133">Transmembrane helix</keyword>
<reference evidence="21 22" key="1">
    <citation type="submission" date="2017-06" db="EMBL/GenBank/DDBJ databases">
        <authorList>
            <person name="Kim H.J."/>
            <person name="Triplett B.A."/>
        </authorList>
    </citation>
    <scope>NUCLEOTIDE SEQUENCE [LARGE SCALE GENOMIC DNA]</scope>
    <source>
        <strain evidence="21 22">DSM 29339</strain>
    </source>
</reference>
<feature type="transmembrane region" description="Helical" evidence="16">
    <location>
        <begin position="181"/>
        <end position="203"/>
    </location>
</feature>
<dbReference type="InterPro" id="IPR036641">
    <property type="entry name" value="HPT_dom_sf"/>
</dbReference>
<dbReference type="SUPFAM" id="SSF47384">
    <property type="entry name" value="Homodimeric domain of signal transducing histidine kinase"/>
    <property type="match status" value="1"/>
</dbReference>
<feature type="region of interest" description="Disordered" evidence="15">
    <location>
        <begin position="728"/>
        <end position="747"/>
    </location>
</feature>
<evidence type="ECO:0000256" key="9">
    <source>
        <dbReference type="ARBA" id="ARBA00022777"/>
    </source>
</evidence>
<name>A0A239F4X8_9RHOB</name>
<dbReference type="PANTHER" id="PTHR43047">
    <property type="entry name" value="TWO-COMPONENT HISTIDINE PROTEIN KINASE"/>
    <property type="match status" value="1"/>
</dbReference>
<feature type="domain" description="PAC" evidence="20">
    <location>
        <begin position="298"/>
        <end position="348"/>
    </location>
</feature>
<evidence type="ECO:0000313" key="21">
    <source>
        <dbReference type="EMBL" id="SNS51791.1"/>
    </source>
</evidence>
<dbReference type="SMART" id="SM00387">
    <property type="entry name" value="HATPase_c"/>
    <property type="match status" value="1"/>
</dbReference>
<dbReference type="CDD" id="cd00130">
    <property type="entry name" value="PAS"/>
    <property type="match status" value="1"/>
</dbReference>
<evidence type="ECO:0000256" key="7">
    <source>
        <dbReference type="ARBA" id="ARBA00022679"/>
    </source>
</evidence>
<evidence type="ECO:0000256" key="15">
    <source>
        <dbReference type="SAM" id="MobiDB-lite"/>
    </source>
</evidence>
<feature type="modified residue" description="4-aspartylphosphate" evidence="14">
    <location>
        <position position="656"/>
    </location>
</feature>
<dbReference type="PROSITE" id="PS50109">
    <property type="entry name" value="HIS_KIN"/>
    <property type="match status" value="1"/>
</dbReference>
<comment type="subcellular location">
    <subcellularLocation>
        <location evidence="2">Cell inner membrane</location>
        <topology evidence="2">Multi-pass membrane protein</topology>
    </subcellularLocation>
</comment>
<gene>
    <name evidence="21" type="ORF">SAMN05421757_102494</name>
</gene>
<keyword evidence="22" id="KW-1185">Reference proteome</keyword>
<dbReference type="SUPFAM" id="SSF55785">
    <property type="entry name" value="PYP-like sensor domain (PAS domain)"/>
    <property type="match status" value="1"/>
</dbReference>
<keyword evidence="12" id="KW-0902">Two-component regulatory system</keyword>
<dbReference type="InterPro" id="IPR036890">
    <property type="entry name" value="HATPase_C_sf"/>
</dbReference>
<dbReference type="CDD" id="cd16922">
    <property type="entry name" value="HATPase_EvgS-ArcB-TorS-like"/>
    <property type="match status" value="1"/>
</dbReference>
<evidence type="ECO:0000256" key="10">
    <source>
        <dbReference type="ARBA" id="ARBA00022840"/>
    </source>
</evidence>
<protein>
    <recommendedName>
        <fullName evidence="3">histidine kinase</fullName>
        <ecNumber evidence="3">2.7.13.3</ecNumber>
    </recommendedName>
</protein>
<feature type="transmembrane region" description="Helical" evidence="16">
    <location>
        <begin position="12"/>
        <end position="32"/>
    </location>
</feature>
<dbReference type="SUPFAM" id="SSF52172">
    <property type="entry name" value="CheY-like"/>
    <property type="match status" value="1"/>
</dbReference>
<evidence type="ECO:0000256" key="3">
    <source>
        <dbReference type="ARBA" id="ARBA00012438"/>
    </source>
</evidence>
<evidence type="ECO:0000256" key="6">
    <source>
        <dbReference type="ARBA" id="ARBA00022553"/>
    </source>
</evidence>
<dbReference type="InterPro" id="IPR011006">
    <property type="entry name" value="CheY-like_superfamily"/>
</dbReference>
<dbReference type="SUPFAM" id="SSF47226">
    <property type="entry name" value="Histidine-containing phosphotransfer domain, HPT domain"/>
    <property type="match status" value="1"/>
</dbReference>
<evidence type="ECO:0000256" key="16">
    <source>
        <dbReference type="SAM" id="Phobius"/>
    </source>
</evidence>
<keyword evidence="10" id="KW-0547">Nucleotide-binding</keyword>
<keyword evidence="10" id="KW-0067">ATP-binding</keyword>
<keyword evidence="4" id="KW-1003">Cell membrane</keyword>
<dbReference type="Pfam" id="PF02518">
    <property type="entry name" value="HATPase_c"/>
    <property type="match status" value="1"/>
</dbReference>
<organism evidence="21 22">
    <name type="scientific">Tropicimonas sediminicola</name>
    <dbReference type="NCBI Taxonomy" id="1031541"/>
    <lineage>
        <taxon>Bacteria</taxon>
        <taxon>Pseudomonadati</taxon>
        <taxon>Pseudomonadota</taxon>
        <taxon>Alphaproteobacteria</taxon>
        <taxon>Rhodobacterales</taxon>
        <taxon>Roseobacteraceae</taxon>
        <taxon>Tropicimonas</taxon>
    </lineage>
</organism>
<dbReference type="PROSITE" id="PS50113">
    <property type="entry name" value="PAC"/>
    <property type="match status" value="1"/>
</dbReference>
<dbReference type="PROSITE" id="PS50110">
    <property type="entry name" value="RESPONSE_REGULATORY"/>
    <property type="match status" value="1"/>
</dbReference>
<feature type="domain" description="Response regulatory" evidence="18">
    <location>
        <begin position="607"/>
        <end position="724"/>
    </location>
</feature>
<evidence type="ECO:0000259" key="20">
    <source>
        <dbReference type="PROSITE" id="PS50113"/>
    </source>
</evidence>
<dbReference type="Pfam" id="PF13426">
    <property type="entry name" value="PAS_9"/>
    <property type="match status" value="1"/>
</dbReference>
<evidence type="ECO:0000256" key="4">
    <source>
        <dbReference type="ARBA" id="ARBA00022475"/>
    </source>
</evidence>
<dbReference type="Gene3D" id="3.30.450.20">
    <property type="entry name" value="PAS domain"/>
    <property type="match status" value="1"/>
</dbReference>
<keyword evidence="7" id="KW-0808">Transferase</keyword>
<evidence type="ECO:0000259" key="17">
    <source>
        <dbReference type="PROSITE" id="PS50109"/>
    </source>
</evidence>
<sequence length="853" mass="92274">MQGGIRTSILRGIRPVLVVVAALAFAGAIIMLSSEVSRKLRSLDVAHSDNVQWTLSQLEVEFLLFQMSLREARGGSETALLQMKRRFDVFYSRVATLQNGTAYQDLKDDYSFALSLVPVQRFLEDTIPLVDGPLDVLASELPALDSTVAELREDVRNLSLRALELFAITSDERRDAVSATLLKLAITLAALVSLLVLLSFGLWRMNKTAVQSGREQRLLAARLRAIIGTSLDAVIESDGKGVVKQFNGAAERVFGYTEKEAVGQSLVDLIIPDHYAAAHTAGMKRFLETGKQRVVGAGRVELEGKRKSGEVFPVELSIDMIESEEGISFVSFLRDITEDKRAQEELVAARDKALAGEKAKADFLAVMSHEMRTPLNGLLGTMSLLRETELTQRQSTYLDNMDASGHLLLHHVNDVLDISKFEAGRMEINSEVFDLAALLSDVVAGQSSVAAAHGNKLVEVWTSPKPGEVRGDPVRLRQVLLNLVNNALKFTHAGEVRLEAEVNGTGRRRVAEFRVIDDGIGISDADQARIFDDFETIDTSYGRKTGGTGLGLGIARRLARAMDGEIGVESIEGEGSLFWVRIPLEIASGPKTAASDPRKKAFEDKLSILIVEDNEINRSVLHGMLTQDGHAVTEAFDGREGVAVAGAEAFDVILMDISMPVMDGIAATRAIREGDGPNRGTPILAVTAHAMPADRETFRSAGMVGLVTKPIERDSLRHQLSLIEKRVGSATPAPAEHAGTSNGPADDALRDLVETLGAEKVTGLVGSFVQELDAGATLFGSETLDAEPLGDLVARAHKMAGSCGTFQAKSLHRALGDIETLAKSGDEAGARAAMRAFPHLWQAERPQFTRHLS</sequence>
<feature type="domain" description="PAS" evidence="19">
    <location>
        <begin position="219"/>
        <end position="290"/>
    </location>
</feature>
<evidence type="ECO:0000259" key="18">
    <source>
        <dbReference type="PROSITE" id="PS50110"/>
    </source>
</evidence>
<dbReference type="Gene3D" id="3.40.50.2300">
    <property type="match status" value="1"/>
</dbReference>
<dbReference type="Gene3D" id="3.30.565.10">
    <property type="entry name" value="Histidine kinase-like ATPase, C-terminal domain"/>
    <property type="match status" value="1"/>
</dbReference>
<dbReference type="SMART" id="SM00388">
    <property type="entry name" value="HisKA"/>
    <property type="match status" value="1"/>
</dbReference>
<dbReference type="CDD" id="cd17546">
    <property type="entry name" value="REC_hyHK_CKI1_RcsC-like"/>
    <property type="match status" value="1"/>
</dbReference>
<dbReference type="Pfam" id="PF01627">
    <property type="entry name" value="Hpt"/>
    <property type="match status" value="1"/>
</dbReference>
<dbReference type="SMART" id="SM00448">
    <property type="entry name" value="REC"/>
    <property type="match status" value="1"/>
</dbReference>
<keyword evidence="5" id="KW-0997">Cell inner membrane</keyword>
<evidence type="ECO:0000256" key="8">
    <source>
        <dbReference type="ARBA" id="ARBA00022692"/>
    </source>
</evidence>
<dbReference type="Pfam" id="PF00512">
    <property type="entry name" value="HisKA"/>
    <property type="match status" value="1"/>
</dbReference>
<dbReference type="Gene3D" id="1.10.287.130">
    <property type="match status" value="1"/>
</dbReference>
<dbReference type="InterPro" id="IPR005467">
    <property type="entry name" value="His_kinase_dom"/>
</dbReference>
<keyword evidence="9 21" id="KW-0418">Kinase</keyword>
<dbReference type="EMBL" id="FZOY01000002">
    <property type="protein sequence ID" value="SNS51791.1"/>
    <property type="molecule type" value="Genomic_DNA"/>
</dbReference>
<dbReference type="PANTHER" id="PTHR43047:SF64">
    <property type="entry name" value="HISTIDINE KINASE CONTAINING CHEY-HOMOLOGOUS RECEIVER DOMAIN AND PAS DOMAIN-RELATED"/>
    <property type="match status" value="1"/>
</dbReference>
<evidence type="ECO:0000256" key="14">
    <source>
        <dbReference type="PROSITE-ProRule" id="PRU00169"/>
    </source>
</evidence>
<dbReference type="Proteomes" id="UP000198426">
    <property type="component" value="Unassembled WGS sequence"/>
</dbReference>
<keyword evidence="8 16" id="KW-0812">Transmembrane</keyword>